<proteinExistence type="predicted"/>
<evidence type="ECO:0000313" key="1">
    <source>
        <dbReference type="EMBL" id="KJV05961.1"/>
    </source>
</evidence>
<dbReference type="RefSeq" id="WP_045779775.1">
    <property type="nucleotide sequence ID" value="NZ_LAJX01000148.1"/>
</dbReference>
<comment type="caution">
    <text evidence="1">The sequence shown here is derived from an EMBL/GenBank/DDBJ whole genome shotgun (WGS) entry which is preliminary data.</text>
</comment>
<dbReference type="OrthoDB" id="6091599at2"/>
<dbReference type="AlphaFoldDB" id="A0A0F3IGS5"/>
<reference evidence="1 2" key="2">
    <citation type="journal article" date="2016" name="Microb. Ecol.">
        <title>Genome Characteristics of a Novel Type I Methanotroph (Sn10-6) Isolated from a Flooded Indian Rice Field.</title>
        <authorList>
            <person name="Rahalkar M.C."/>
            <person name="Pandit P.S."/>
            <person name="Dhakephalkar P.K."/>
            <person name="Pore S."/>
            <person name="Arora P."/>
            <person name="Kapse N."/>
        </authorList>
    </citation>
    <scope>NUCLEOTIDE SEQUENCE [LARGE SCALE GENOMIC DNA]</scope>
    <source>
        <strain evidence="1 2">Sn10-6</strain>
    </source>
</reference>
<dbReference type="Proteomes" id="UP000033684">
    <property type="component" value="Unassembled WGS sequence"/>
</dbReference>
<dbReference type="EMBL" id="LAJX01000148">
    <property type="protein sequence ID" value="KJV05961.1"/>
    <property type="molecule type" value="Genomic_DNA"/>
</dbReference>
<keyword evidence="2" id="KW-1185">Reference proteome</keyword>
<evidence type="ECO:0000313" key="2">
    <source>
        <dbReference type="Proteomes" id="UP000033684"/>
    </source>
</evidence>
<organism evidence="1 2">
    <name type="scientific">Methylocucumis oryzae</name>
    <dbReference type="NCBI Taxonomy" id="1632867"/>
    <lineage>
        <taxon>Bacteria</taxon>
        <taxon>Pseudomonadati</taxon>
        <taxon>Pseudomonadota</taxon>
        <taxon>Gammaproteobacteria</taxon>
        <taxon>Methylococcales</taxon>
        <taxon>Methylococcaceae</taxon>
        <taxon>Methylocucumis</taxon>
    </lineage>
</organism>
<reference evidence="2" key="1">
    <citation type="submission" date="2015-03" db="EMBL/GenBank/DDBJ databases">
        <title>Draft genome sequence of a novel methanotroph (Sn10-6) isolated from flooded ricefield rhizosphere in India.</title>
        <authorList>
            <person name="Pandit P.S."/>
            <person name="Pore S.D."/>
            <person name="Arora P."/>
            <person name="Kapse N.G."/>
            <person name="Dhakephalkar P.K."/>
            <person name="Rahalkar M.C."/>
        </authorList>
    </citation>
    <scope>NUCLEOTIDE SEQUENCE [LARGE SCALE GENOMIC DNA]</scope>
    <source>
        <strain evidence="2">Sn10-6</strain>
    </source>
</reference>
<accession>A0A0F3IGS5</accession>
<protein>
    <submittedName>
        <fullName evidence="1">Uncharacterized protein</fullName>
    </submittedName>
</protein>
<sequence>MTISFTDGLSHIDDQLSVRNQGSGAGQIGYDTGTGQVSYAGVVFGTAVGGDNGNDLVITLNANAHVAEVKALIQNITFANTDTSNPVVGTRTINYHLNDGGGTALGGLNTVSGNAFVSVTRANDAPILTVTAPDLGTYSEDIADPYITTTIADLLFNSIAVESNVLDVDDGAVEGVAITGLNSGNGTWQYNTGSGWVAIGTVSNTSALLLRDTDSIRFVPDGENADTASVTFKAWDRTSGTFGTKSRYISGSCCGTCRYIAIFRA</sequence>
<gene>
    <name evidence="1" type="ORF">VZ94_14495</name>
</gene>
<name>A0A0F3IGS5_9GAMM</name>